<comment type="catalytic activity">
    <reaction evidence="6">
        <text>a 2'-deoxyadenosine in DNA + S-adenosyl-L-methionine = an N(6)-methyl-2'-deoxyadenosine in DNA + S-adenosyl-L-homocysteine + H(+)</text>
        <dbReference type="Rhea" id="RHEA:15197"/>
        <dbReference type="Rhea" id="RHEA-COMP:12418"/>
        <dbReference type="Rhea" id="RHEA-COMP:12419"/>
        <dbReference type="ChEBI" id="CHEBI:15378"/>
        <dbReference type="ChEBI" id="CHEBI:57856"/>
        <dbReference type="ChEBI" id="CHEBI:59789"/>
        <dbReference type="ChEBI" id="CHEBI:90615"/>
        <dbReference type="ChEBI" id="CHEBI:90616"/>
        <dbReference type="EC" id="2.1.1.72"/>
    </reaction>
</comment>
<proteinExistence type="inferred from homology"/>
<dbReference type="PANTHER" id="PTHR33841:SF1">
    <property type="entry name" value="DNA METHYLTRANSFERASE A"/>
    <property type="match status" value="1"/>
</dbReference>
<evidence type="ECO:0000259" key="7">
    <source>
        <dbReference type="Pfam" id="PF02384"/>
    </source>
</evidence>
<evidence type="ECO:0000313" key="9">
    <source>
        <dbReference type="Proteomes" id="UP000482653"/>
    </source>
</evidence>
<dbReference type="GO" id="GO:0009007">
    <property type="term" value="F:site-specific DNA-methyltransferase (adenine-specific) activity"/>
    <property type="evidence" value="ECO:0007669"/>
    <property type="project" value="UniProtKB-EC"/>
</dbReference>
<dbReference type="SUPFAM" id="SSF53335">
    <property type="entry name" value="S-adenosyl-L-methionine-dependent methyltransferases"/>
    <property type="match status" value="1"/>
</dbReference>
<dbReference type="AlphaFoldDB" id="A0A6L3K6Z4"/>
<evidence type="ECO:0000256" key="2">
    <source>
        <dbReference type="ARBA" id="ARBA00011900"/>
    </source>
</evidence>
<dbReference type="Pfam" id="PF02384">
    <property type="entry name" value="N6_Mtase"/>
    <property type="match status" value="1"/>
</dbReference>
<keyword evidence="3 8" id="KW-0489">Methyltransferase</keyword>
<dbReference type="EC" id="2.1.1.72" evidence="2"/>
<evidence type="ECO:0000256" key="6">
    <source>
        <dbReference type="ARBA" id="ARBA00047942"/>
    </source>
</evidence>
<name>A0A6L3K6Z4_9BACE</name>
<dbReference type="GO" id="GO:0008170">
    <property type="term" value="F:N-methyltransferase activity"/>
    <property type="evidence" value="ECO:0007669"/>
    <property type="project" value="InterPro"/>
</dbReference>
<organism evidence="8 9">
    <name type="scientific">Bacteroides cellulosilyticus</name>
    <dbReference type="NCBI Taxonomy" id="246787"/>
    <lineage>
        <taxon>Bacteria</taxon>
        <taxon>Pseudomonadati</taxon>
        <taxon>Bacteroidota</taxon>
        <taxon>Bacteroidia</taxon>
        <taxon>Bacteroidales</taxon>
        <taxon>Bacteroidaceae</taxon>
        <taxon>Bacteroides</taxon>
    </lineage>
</organism>
<dbReference type="GO" id="GO:0003677">
    <property type="term" value="F:DNA binding"/>
    <property type="evidence" value="ECO:0007669"/>
    <property type="project" value="InterPro"/>
</dbReference>
<dbReference type="PRINTS" id="PR00507">
    <property type="entry name" value="N12N6MTFRASE"/>
</dbReference>
<dbReference type="GO" id="GO:0009307">
    <property type="term" value="P:DNA restriction-modification system"/>
    <property type="evidence" value="ECO:0007669"/>
    <property type="project" value="UniProtKB-KW"/>
</dbReference>
<dbReference type="InterPro" id="IPR029063">
    <property type="entry name" value="SAM-dependent_MTases_sf"/>
</dbReference>
<reference evidence="8 9" key="1">
    <citation type="journal article" date="2019" name="Nat. Med.">
        <title>A library of human gut bacterial isolates paired with longitudinal multiomics data enables mechanistic microbiome research.</title>
        <authorList>
            <person name="Poyet M."/>
            <person name="Groussin M."/>
            <person name="Gibbons S.M."/>
            <person name="Avila-Pacheco J."/>
            <person name="Jiang X."/>
            <person name="Kearney S.M."/>
            <person name="Perrotta A.R."/>
            <person name="Berdy B."/>
            <person name="Zhao S."/>
            <person name="Lieberman T.D."/>
            <person name="Swanson P.K."/>
            <person name="Smith M."/>
            <person name="Roesemann S."/>
            <person name="Alexander J.E."/>
            <person name="Rich S.A."/>
            <person name="Livny J."/>
            <person name="Vlamakis H."/>
            <person name="Clish C."/>
            <person name="Bullock K."/>
            <person name="Deik A."/>
            <person name="Scott J."/>
            <person name="Pierce K.A."/>
            <person name="Xavier R.J."/>
            <person name="Alm E.J."/>
        </authorList>
    </citation>
    <scope>NUCLEOTIDE SEQUENCE [LARGE SCALE GENOMIC DNA]</scope>
    <source>
        <strain evidence="8 9">BIOML-A8</strain>
    </source>
</reference>
<dbReference type="CDD" id="cd02440">
    <property type="entry name" value="AdoMet_MTases"/>
    <property type="match status" value="1"/>
</dbReference>
<dbReference type="PROSITE" id="PS00092">
    <property type="entry name" value="N6_MTASE"/>
    <property type="match status" value="1"/>
</dbReference>
<dbReference type="EMBL" id="VVYX01000006">
    <property type="protein sequence ID" value="KAA5421065.1"/>
    <property type="molecule type" value="Genomic_DNA"/>
</dbReference>
<evidence type="ECO:0000256" key="3">
    <source>
        <dbReference type="ARBA" id="ARBA00022603"/>
    </source>
</evidence>
<feature type="domain" description="DNA methylase adenine-specific" evidence="7">
    <location>
        <begin position="323"/>
        <end position="583"/>
    </location>
</feature>
<gene>
    <name evidence="8" type="ORF">F2Y87_05745</name>
</gene>
<dbReference type="Proteomes" id="UP000482653">
    <property type="component" value="Unassembled WGS sequence"/>
</dbReference>
<sequence>MESYDSITFAAALAKLGMSKDASSGLRFVSRRFEENDVDIYWALEQANGFGATAVYFRFYNDKRPPKPQIYIYDNSDITPEKNQGANIHHKLWNAGIVPFCFLFEADRILVYNCGKKPQWDTTGENFITSPHDLIELLNDVQSKLELYNVRQFDSGLFWESSAGQHFKYEESAYEQLLSQLKNVKSNIISRVGTENAALVKRILMMLILLKYLEERKDEEGKGALDPGEFYGAYNPQNPTLEGVLEHVDLFIAVLKELSSKKHFNGQVFYLSEEELSTLRERIDLSLFRYFVEGNVSFFSKESQGIGQISFWKLYQFSYLPIELISHIYEDFLADENGQRKKGVVYTPPSLVQFLIDQCMPLSVPKEDFKILDPACGSGIFLVGAFKRMIQWWRIRNNWEKPKKENIEELKRLLQKNIFGCDLEDEAVTLSYFSLGLALLDSLSPKEIWRNVHFNNLIGNNLFQGDFFKTLHEEKLDIDFDLIIGNPPFNSEFTEWADIINKEEKKVCPERPDIPDNQIALLFLEQSFKLLKSGGRCCLILPSGPVLYNIKTHDFRKYLFERNYFREICDFTPLRAKLFIGSSSNAKPAVVSVLAEKNCPEKRPCYHYIFRRTKASGEKIDFEIDHYDIHKVSYKSAIMNARVWQANFMGGGRLYQLVSKMSDCQTLGEYLDEKVKNDNWKVAEGWTESPNSENIKRVNYLFLKEGKNAHEIKEFIKLEKRHRADWITGFECVKTSGFTEKGISEVNICTDKYFLWPREKNKEIFAPPHLLIKENVTGKSIPVVYSERYLTFKDQIFGVHSPMEQCADLQELGDYIGSKHCVPLMWLLSGKVLTSREGVPLKGDIMNLPYPGIHFDEIEEILLDDIVNYYSDFRKSGEKSIVLESLNDADLEIFGKYYCRILNSIYKNFKPLSPIVGKEFIAYPFILGDVPQINIPSSIEDIESKLKNLIDNRQGYNLWIKRIVKVYHKNVIFLYKPNQRRYWLPSIAVRDADETFVDLFKQGK</sequence>
<evidence type="ECO:0000256" key="1">
    <source>
        <dbReference type="ARBA" id="ARBA00006594"/>
    </source>
</evidence>
<comment type="caution">
    <text evidence="8">The sequence shown here is derived from an EMBL/GenBank/DDBJ whole genome shotgun (WGS) entry which is preliminary data.</text>
</comment>
<dbReference type="InterPro" id="IPR002052">
    <property type="entry name" value="DNA_methylase_N6_adenine_CS"/>
</dbReference>
<keyword evidence="4" id="KW-0808">Transferase</keyword>
<comment type="similarity">
    <text evidence="1">Belongs to the N(4)/N(6)-methyltransferase family.</text>
</comment>
<keyword evidence="5" id="KW-0680">Restriction system</keyword>
<evidence type="ECO:0000256" key="4">
    <source>
        <dbReference type="ARBA" id="ARBA00022679"/>
    </source>
</evidence>
<dbReference type="PANTHER" id="PTHR33841">
    <property type="entry name" value="DNA METHYLTRANSFERASE YEEA-RELATED"/>
    <property type="match status" value="1"/>
</dbReference>
<evidence type="ECO:0000256" key="5">
    <source>
        <dbReference type="ARBA" id="ARBA00022747"/>
    </source>
</evidence>
<dbReference type="Gene3D" id="3.40.50.150">
    <property type="entry name" value="Vaccinia Virus protein VP39"/>
    <property type="match status" value="1"/>
</dbReference>
<dbReference type="InterPro" id="IPR003356">
    <property type="entry name" value="DNA_methylase_A-5"/>
</dbReference>
<protein>
    <recommendedName>
        <fullName evidence="2">site-specific DNA-methyltransferase (adenine-specific)</fullName>
        <ecNumber evidence="2">2.1.1.72</ecNumber>
    </recommendedName>
</protein>
<evidence type="ECO:0000313" key="8">
    <source>
        <dbReference type="EMBL" id="KAA5421065.1"/>
    </source>
</evidence>
<accession>A0A6L3K6Z4</accession>
<dbReference type="InterPro" id="IPR050953">
    <property type="entry name" value="N4_N6_ade-DNA_methylase"/>
</dbReference>
<dbReference type="GO" id="GO:0032259">
    <property type="term" value="P:methylation"/>
    <property type="evidence" value="ECO:0007669"/>
    <property type="project" value="UniProtKB-KW"/>
</dbReference>